<evidence type="ECO:0000313" key="12">
    <source>
        <dbReference type="Proteomes" id="UP000694867"/>
    </source>
</evidence>
<dbReference type="PANTHER" id="PTHR13312">
    <property type="entry name" value="HIV-INDUCED PROTEIN-7-LIKE PROTEASE"/>
    <property type="match status" value="1"/>
</dbReference>
<dbReference type="SUPFAM" id="SSF54001">
    <property type="entry name" value="Cysteine proteinases"/>
    <property type="match status" value="1"/>
</dbReference>
<evidence type="ECO:0000313" key="13">
    <source>
        <dbReference type="RefSeq" id="XP_018493634.1"/>
    </source>
</evidence>
<gene>
    <name evidence="13" type="primary">LOC100902920</name>
</gene>
<dbReference type="GO" id="GO:0005829">
    <property type="term" value="C:cytosol"/>
    <property type="evidence" value="ECO:0007669"/>
    <property type="project" value="TreeGrafter"/>
</dbReference>
<dbReference type="Gene3D" id="3.90.70.80">
    <property type="match status" value="1"/>
</dbReference>
<dbReference type="GO" id="GO:0004843">
    <property type="term" value="F:cysteine-type deubiquitinase activity"/>
    <property type="evidence" value="ECO:0007669"/>
    <property type="project" value="UniProtKB-UniRule"/>
</dbReference>
<keyword evidence="2" id="KW-0645">Protease</keyword>
<dbReference type="RefSeq" id="XP_018493634.1">
    <property type="nucleotide sequence ID" value="XM_018638118.1"/>
</dbReference>
<evidence type="ECO:0000256" key="8">
    <source>
        <dbReference type="ARBA" id="ARBA00022833"/>
    </source>
</evidence>
<feature type="region of interest" description="Disordered" evidence="10">
    <location>
        <begin position="72"/>
        <end position="110"/>
    </location>
</feature>
<evidence type="ECO:0000256" key="2">
    <source>
        <dbReference type="ARBA" id="ARBA00022670"/>
    </source>
</evidence>
<dbReference type="InterPro" id="IPR038765">
    <property type="entry name" value="Papain-like_cys_pep_sf"/>
</dbReference>
<dbReference type="InterPro" id="IPR029071">
    <property type="entry name" value="Ubiquitin-like_domsf"/>
</dbReference>
<feature type="domain" description="OTU" evidence="11">
    <location>
        <begin position="121"/>
        <end position="246"/>
    </location>
</feature>
<dbReference type="GO" id="GO:0005634">
    <property type="term" value="C:nucleus"/>
    <property type="evidence" value="ECO:0007669"/>
    <property type="project" value="TreeGrafter"/>
</dbReference>
<keyword evidence="4" id="KW-0863">Zinc-finger</keyword>
<dbReference type="InterPro" id="IPR048857">
    <property type="entry name" value="OTU1_Ubl"/>
</dbReference>
<keyword evidence="12" id="KW-1185">Reference proteome</keyword>
<dbReference type="AlphaFoldDB" id="A0AAJ7L2E7"/>
<evidence type="ECO:0000256" key="7">
    <source>
        <dbReference type="ARBA" id="ARBA00022807"/>
    </source>
</evidence>
<keyword evidence="9" id="KW-0963">Cytoplasm</keyword>
<evidence type="ECO:0000259" key="11">
    <source>
        <dbReference type="PROSITE" id="PS50802"/>
    </source>
</evidence>
<evidence type="ECO:0000256" key="9">
    <source>
        <dbReference type="RuleBase" id="RU367104"/>
    </source>
</evidence>
<organism evidence="12 13">
    <name type="scientific">Galendromus occidentalis</name>
    <name type="common">western predatory mite</name>
    <dbReference type="NCBI Taxonomy" id="34638"/>
    <lineage>
        <taxon>Eukaryota</taxon>
        <taxon>Metazoa</taxon>
        <taxon>Ecdysozoa</taxon>
        <taxon>Arthropoda</taxon>
        <taxon>Chelicerata</taxon>
        <taxon>Arachnida</taxon>
        <taxon>Acari</taxon>
        <taxon>Parasitiformes</taxon>
        <taxon>Mesostigmata</taxon>
        <taxon>Gamasina</taxon>
        <taxon>Phytoseioidea</taxon>
        <taxon>Phytoseiidae</taxon>
        <taxon>Typhlodrominae</taxon>
        <taxon>Galendromus</taxon>
    </lineage>
</organism>
<accession>A0AAJ7L2E7</accession>
<dbReference type="PROSITE" id="PS50802">
    <property type="entry name" value="OTU"/>
    <property type="match status" value="1"/>
</dbReference>
<reference evidence="13" key="1">
    <citation type="submission" date="2025-08" db="UniProtKB">
        <authorList>
            <consortium name="RefSeq"/>
        </authorList>
    </citation>
    <scope>IDENTIFICATION</scope>
</reference>
<dbReference type="Pfam" id="PF21403">
    <property type="entry name" value="OTU1_UBXL"/>
    <property type="match status" value="1"/>
</dbReference>
<dbReference type="Pfam" id="PF24560">
    <property type="entry name" value="zf-C2H2_OTU1_C"/>
    <property type="match status" value="1"/>
</dbReference>
<dbReference type="CDD" id="cd17059">
    <property type="entry name" value="Ubl_OTU1"/>
    <property type="match status" value="1"/>
</dbReference>
<comment type="subcellular location">
    <subcellularLocation>
        <location evidence="9">Cytoplasm</location>
    </subcellularLocation>
</comment>
<evidence type="ECO:0000256" key="4">
    <source>
        <dbReference type="ARBA" id="ARBA00022771"/>
    </source>
</evidence>
<feature type="compositionally biased region" description="Polar residues" evidence="10">
    <location>
        <begin position="101"/>
        <end position="110"/>
    </location>
</feature>
<dbReference type="CDD" id="cd22745">
    <property type="entry name" value="OTU_OTU1"/>
    <property type="match status" value="1"/>
</dbReference>
<evidence type="ECO:0000256" key="10">
    <source>
        <dbReference type="SAM" id="MobiDB-lite"/>
    </source>
</evidence>
<keyword evidence="3" id="KW-0479">Metal-binding</keyword>
<comment type="catalytic activity">
    <reaction evidence="1 9">
        <text>Thiol-dependent hydrolysis of ester, thioester, amide, peptide and isopeptide bonds formed by the C-terminal Gly of ubiquitin (a 76-residue protein attached to proteins as an intracellular targeting signal).</text>
        <dbReference type="EC" id="3.4.19.12"/>
    </reaction>
</comment>
<name>A0AAJ7L2E7_9ACAR</name>
<keyword evidence="7 9" id="KW-0788">Thiol protease</keyword>
<dbReference type="InterPro" id="IPR003323">
    <property type="entry name" value="OTU_dom"/>
</dbReference>
<dbReference type="SUPFAM" id="SSF54236">
    <property type="entry name" value="Ubiquitin-like"/>
    <property type="match status" value="1"/>
</dbReference>
<dbReference type="Proteomes" id="UP000694867">
    <property type="component" value="Unplaced"/>
</dbReference>
<dbReference type="Gene3D" id="3.10.20.90">
    <property type="entry name" value="Phosphatidylinositol 3-kinase Catalytic Subunit, Chain A, domain 1"/>
    <property type="match status" value="1"/>
</dbReference>
<keyword evidence="6 9" id="KW-0378">Hydrolase</keyword>
<feature type="compositionally biased region" description="Polar residues" evidence="10">
    <location>
        <begin position="72"/>
        <end position="85"/>
    </location>
</feature>
<dbReference type="GO" id="GO:0030968">
    <property type="term" value="P:endoplasmic reticulum unfolded protein response"/>
    <property type="evidence" value="ECO:0007669"/>
    <property type="project" value="TreeGrafter"/>
</dbReference>
<dbReference type="InterPro" id="IPR057766">
    <property type="entry name" value="Znf-C2H2_OTU1-like_C"/>
</dbReference>
<evidence type="ECO:0000256" key="3">
    <source>
        <dbReference type="ARBA" id="ARBA00022723"/>
    </source>
</evidence>
<dbReference type="EC" id="3.4.19.12" evidence="9"/>
<keyword evidence="5 9" id="KW-0833">Ubl conjugation pathway</keyword>
<comment type="function">
    <text evidence="9">Hydrolase that can remove conjugated ubiquitin from proteins and may therefore play an important regulatory role at the level of protein turnover by preventing degradation.</text>
</comment>
<dbReference type="PANTHER" id="PTHR13312:SF0">
    <property type="entry name" value="UBIQUITIN THIOESTERASE OTU1"/>
    <property type="match status" value="1"/>
</dbReference>
<evidence type="ECO:0000256" key="5">
    <source>
        <dbReference type="ARBA" id="ARBA00022786"/>
    </source>
</evidence>
<keyword evidence="8" id="KW-0862">Zinc</keyword>
<dbReference type="GO" id="GO:0008270">
    <property type="term" value="F:zinc ion binding"/>
    <property type="evidence" value="ECO:0007669"/>
    <property type="project" value="UniProtKB-KW"/>
</dbReference>
<evidence type="ECO:0000256" key="6">
    <source>
        <dbReference type="ARBA" id="ARBA00022801"/>
    </source>
</evidence>
<dbReference type="GO" id="GO:0016579">
    <property type="term" value="P:protein deubiquitination"/>
    <property type="evidence" value="ECO:0007669"/>
    <property type="project" value="TreeGrafter"/>
</dbReference>
<evidence type="ECO:0000256" key="1">
    <source>
        <dbReference type="ARBA" id="ARBA00000707"/>
    </source>
</evidence>
<dbReference type="GeneID" id="100902920"/>
<protein>
    <recommendedName>
        <fullName evidence="9">Ubiquitin thioesterase OTU</fullName>
        <ecNumber evidence="9">3.4.19.12</ecNumber>
    </recommendedName>
</protein>
<proteinExistence type="predicted"/>
<sequence>MSSSKQLMLRIRTREGQHRIDCLTSDSTLAELKAVLLSLTGELVDRVLAGYPPSAISLDQESRTLEEAQVRSGDTLTVESPSTAGGASGFSMKAEAKPTEESNQVAPSTFDAGSNTAAGILMRRVVPSNNSCLFTSVYFGISGGKFDIRAGADLRQIIAEAVASDPITYSEAFLGKPNREYCTWILNEDHWGGAIELAILSKHFQTEMVAVDTQNVRLNRFGEDENYSRRILLIYDGIHYDPLMLESLEGNGQVTTSFDINDTSVLQMALELAREAKMSRQFTDVQNFTLRCLVCNKGVVGQTGAQAHAKSTGHTNFGEV</sequence>
<dbReference type="GO" id="GO:0036503">
    <property type="term" value="P:ERAD pathway"/>
    <property type="evidence" value="ECO:0007669"/>
    <property type="project" value="TreeGrafter"/>
</dbReference>
<dbReference type="CTD" id="55432"/>
<dbReference type="KEGG" id="goe:100902920"/>